<keyword evidence="7 10" id="KW-0256">Endoplasmic reticulum</keyword>
<organism evidence="11 12">
    <name type="scientific">Ceratocystis fimbriata CBS 114723</name>
    <dbReference type="NCBI Taxonomy" id="1035309"/>
    <lineage>
        <taxon>Eukaryota</taxon>
        <taxon>Fungi</taxon>
        <taxon>Dikarya</taxon>
        <taxon>Ascomycota</taxon>
        <taxon>Pezizomycotina</taxon>
        <taxon>Sordariomycetes</taxon>
        <taxon>Hypocreomycetidae</taxon>
        <taxon>Microascales</taxon>
        <taxon>Ceratocystidaceae</taxon>
        <taxon>Ceratocystis</taxon>
    </lineage>
</organism>
<feature type="transmembrane region" description="Helical" evidence="10">
    <location>
        <begin position="304"/>
        <end position="325"/>
    </location>
</feature>
<dbReference type="EMBL" id="APWK03000014">
    <property type="protein sequence ID" value="PHH55231.1"/>
    <property type="molecule type" value="Genomic_DNA"/>
</dbReference>
<protein>
    <recommendedName>
        <fullName evidence="10">Mannosyltransferase</fullName>
        <ecNumber evidence="10">2.4.1.-</ecNumber>
    </recommendedName>
</protein>
<reference evidence="11 12" key="2">
    <citation type="journal article" date="2013" name="IMA Fungus">
        <title>IMA Genome-F 1: Ceratocystis fimbriata: Draft nuclear genome sequence for the plant pathogen, Ceratocystis fimbriata.</title>
        <authorList>
            <person name="Wilken P.M."/>
            <person name="Steenkamp E.T."/>
            <person name="Wingfield M.J."/>
            <person name="de Beer Z.W."/>
            <person name="Wingfield B.D."/>
        </authorList>
    </citation>
    <scope>NUCLEOTIDE SEQUENCE [LARGE SCALE GENOMIC DNA]</scope>
    <source>
        <strain evidence="11 12">CBS 114723</strain>
    </source>
</reference>
<gene>
    <name evidence="11" type="primary">alg9</name>
    <name evidence="11" type="ORF">CFIMG_000044RA</name>
</gene>
<dbReference type="PANTHER" id="PTHR22760">
    <property type="entry name" value="GLYCOSYLTRANSFERASE"/>
    <property type="match status" value="1"/>
</dbReference>
<dbReference type="STRING" id="1035309.A0A2C5XGM8"/>
<evidence type="ECO:0000256" key="1">
    <source>
        <dbReference type="ARBA" id="ARBA00004477"/>
    </source>
</evidence>
<keyword evidence="8 10" id="KW-1133">Transmembrane helix</keyword>
<keyword evidence="12" id="KW-1185">Reference proteome</keyword>
<keyword evidence="5 11" id="KW-0808">Transferase</keyword>
<feature type="transmembrane region" description="Helical" evidence="10">
    <location>
        <begin position="147"/>
        <end position="178"/>
    </location>
</feature>
<dbReference type="AlphaFoldDB" id="A0A2C5XGM8"/>
<keyword evidence="4 10" id="KW-0328">Glycosyltransferase</keyword>
<evidence type="ECO:0000313" key="11">
    <source>
        <dbReference type="EMBL" id="PHH55231.1"/>
    </source>
</evidence>
<comment type="similarity">
    <text evidence="3 10">Belongs to the glycosyltransferase 22 family.</text>
</comment>
<feature type="transmembrane region" description="Helical" evidence="10">
    <location>
        <begin position="361"/>
        <end position="381"/>
    </location>
</feature>
<feature type="transmembrane region" description="Helical" evidence="10">
    <location>
        <begin position="337"/>
        <end position="355"/>
    </location>
</feature>
<comment type="subcellular location">
    <subcellularLocation>
        <location evidence="1 10">Endoplasmic reticulum membrane</location>
        <topology evidence="1 10">Multi-pass membrane protein</topology>
    </subcellularLocation>
</comment>
<feature type="transmembrane region" description="Helical" evidence="10">
    <location>
        <begin position="401"/>
        <end position="422"/>
    </location>
</feature>
<dbReference type="InterPro" id="IPR005599">
    <property type="entry name" value="GPI_mannosylTrfase"/>
</dbReference>
<sequence length="600" mass="68433">MTNPATPNPVKREYVHPDAHHAKKKNIPSPFPIKPISAFYFFLASAAVSALYSPIADCDETFNYWEPAHYLSHGYGLQTWEYSPEFAIRDWGYISMHTIVSNFRRIMPFPTKVAEFYFVRYALCFVYALTQTIFYRTITLTLNGRVGIIYVIASVFSPGYFHAATAFLPSSFAMYMTILGTNSFMNWRGGLHTSQGMFWFAIGAVFGWPFAYALMVPFIAEELILAVISSQAEIYQTFLRLVRGAVSTVLLVGLDTSINWFFYRELFVLPWNIVKYNIFSSSGGPDLYGTEPWNFYVKNLLLNFNIWFVLALACFPVFALHKLFWPSVGGVQSGLRTLVFMTPFYMWLGIFTLQPHKEERFMYPAYPLLVLNAAMTTHMVLSISGNPKGIFALIPAKIKALGVVAVFLLSINVSVMRIYGIYSAYAAPMEIYAPLGTGALHNEGIGQPGEFVCFAKEWYRFPSSYFLPRNMRPKFVRSEFRGLLPGEFSEADVGFGMWPTWMPTSGFNDLNQEDPSKYTDIKACGFLVDTHYPLNTGPLPPLEPNYVSDKENWEVVTCEPFLDTARTHPLARILYVPDLSFVPDNYRRKWGEHCLLRRKN</sequence>
<name>A0A2C5XGM8_9PEZI</name>
<feature type="transmembrane region" description="Helical" evidence="10">
    <location>
        <begin position="241"/>
        <end position="262"/>
    </location>
</feature>
<comment type="pathway">
    <text evidence="2">Protein modification; protein glycosylation.</text>
</comment>
<dbReference type="PANTHER" id="PTHR22760:SF2">
    <property type="entry name" value="ALPHA-1,2-MANNOSYLTRANSFERASE ALG9"/>
    <property type="match status" value="1"/>
</dbReference>
<reference evidence="11 12" key="1">
    <citation type="journal article" date="2013" name="Fungal Biol.">
        <title>Analysis of microsatellite markers in the genome of the plant pathogen Ceratocystis fimbriata.</title>
        <authorList>
            <person name="Simpson M.C."/>
            <person name="Wilken P.M."/>
            <person name="Coetzee M.P."/>
            <person name="Wingfield M.J."/>
            <person name="Wingfield B.D."/>
        </authorList>
    </citation>
    <scope>NUCLEOTIDE SEQUENCE [LARGE SCALE GENOMIC DNA]</scope>
    <source>
        <strain evidence="11 12">CBS 114723</strain>
    </source>
</reference>
<dbReference type="Pfam" id="PF03901">
    <property type="entry name" value="Glyco_transf_22"/>
    <property type="match status" value="1"/>
</dbReference>
<evidence type="ECO:0000256" key="5">
    <source>
        <dbReference type="ARBA" id="ARBA00022679"/>
    </source>
</evidence>
<accession>A0A2C5XGM8</accession>
<evidence type="ECO:0000256" key="8">
    <source>
        <dbReference type="ARBA" id="ARBA00022989"/>
    </source>
</evidence>
<proteinExistence type="inferred from homology"/>
<feature type="transmembrane region" description="Helical" evidence="10">
    <location>
        <begin position="33"/>
        <end position="55"/>
    </location>
</feature>
<evidence type="ECO:0000256" key="3">
    <source>
        <dbReference type="ARBA" id="ARBA00007063"/>
    </source>
</evidence>
<evidence type="ECO:0000256" key="4">
    <source>
        <dbReference type="ARBA" id="ARBA00022676"/>
    </source>
</evidence>
<keyword evidence="9 10" id="KW-0472">Membrane</keyword>
<feature type="transmembrane region" description="Helical" evidence="10">
    <location>
        <begin position="198"/>
        <end position="220"/>
    </location>
</feature>
<dbReference type="Proteomes" id="UP000222788">
    <property type="component" value="Unassembled WGS sequence"/>
</dbReference>
<dbReference type="EC" id="2.4.1.-" evidence="10"/>
<feature type="transmembrane region" description="Helical" evidence="10">
    <location>
        <begin position="117"/>
        <end position="135"/>
    </location>
</feature>
<dbReference type="GO" id="GO:0000026">
    <property type="term" value="F:alpha-1,2-mannosyltransferase activity"/>
    <property type="evidence" value="ECO:0007669"/>
    <property type="project" value="TreeGrafter"/>
</dbReference>
<evidence type="ECO:0000256" key="7">
    <source>
        <dbReference type="ARBA" id="ARBA00022824"/>
    </source>
</evidence>
<evidence type="ECO:0000256" key="10">
    <source>
        <dbReference type="RuleBase" id="RU363075"/>
    </source>
</evidence>
<dbReference type="GO" id="GO:0006487">
    <property type="term" value="P:protein N-linked glycosylation"/>
    <property type="evidence" value="ECO:0007669"/>
    <property type="project" value="TreeGrafter"/>
</dbReference>
<dbReference type="OrthoDB" id="497541at2759"/>
<evidence type="ECO:0000256" key="9">
    <source>
        <dbReference type="ARBA" id="ARBA00023136"/>
    </source>
</evidence>
<evidence type="ECO:0000313" key="12">
    <source>
        <dbReference type="Proteomes" id="UP000222788"/>
    </source>
</evidence>
<evidence type="ECO:0000256" key="2">
    <source>
        <dbReference type="ARBA" id="ARBA00004922"/>
    </source>
</evidence>
<evidence type="ECO:0000256" key="6">
    <source>
        <dbReference type="ARBA" id="ARBA00022692"/>
    </source>
</evidence>
<comment type="caution">
    <text evidence="11">The sequence shown here is derived from an EMBL/GenBank/DDBJ whole genome shotgun (WGS) entry which is preliminary data.</text>
</comment>
<keyword evidence="6 10" id="KW-0812">Transmembrane</keyword>
<dbReference type="GO" id="GO:0005789">
    <property type="term" value="C:endoplasmic reticulum membrane"/>
    <property type="evidence" value="ECO:0007669"/>
    <property type="project" value="UniProtKB-SubCell"/>
</dbReference>
<dbReference type="UniPathway" id="UPA00378"/>